<dbReference type="SUPFAM" id="SSF53474">
    <property type="entry name" value="alpha/beta-Hydrolases"/>
    <property type="match status" value="1"/>
</dbReference>
<dbReference type="EMBL" id="BEXD01004157">
    <property type="protein sequence ID" value="GBC07614.1"/>
    <property type="molecule type" value="Genomic_DNA"/>
</dbReference>
<dbReference type="GO" id="GO:0006508">
    <property type="term" value="P:proteolysis"/>
    <property type="evidence" value="ECO:0007669"/>
    <property type="project" value="UniProtKB-KW"/>
</dbReference>
<dbReference type="Pfam" id="PF00450">
    <property type="entry name" value="Peptidase_S10"/>
    <property type="match status" value="1"/>
</dbReference>
<evidence type="ECO:0000256" key="2">
    <source>
        <dbReference type="ARBA" id="ARBA00022645"/>
    </source>
</evidence>
<evidence type="ECO:0000256" key="5">
    <source>
        <dbReference type="ARBA" id="ARBA00022801"/>
    </source>
</evidence>
<dbReference type="GO" id="GO:0004185">
    <property type="term" value="F:serine-type carboxypeptidase activity"/>
    <property type="evidence" value="ECO:0007669"/>
    <property type="project" value="InterPro"/>
</dbReference>
<dbReference type="InterPro" id="IPR029058">
    <property type="entry name" value="AB_hydrolase_fold"/>
</dbReference>
<evidence type="ECO:0000313" key="9">
    <source>
        <dbReference type="Proteomes" id="UP000247702"/>
    </source>
</evidence>
<dbReference type="InterPro" id="IPR001563">
    <property type="entry name" value="Peptidase_S10"/>
</dbReference>
<keyword evidence="2 8" id="KW-0121">Carboxypeptidase</keyword>
<keyword evidence="5" id="KW-0378">Hydrolase</keyword>
<keyword evidence="3" id="KW-0645">Protease</keyword>
<evidence type="ECO:0000256" key="1">
    <source>
        <dbReference type="ARBA" id="ARBA00009431"/>
    </source>
</evidence>
<dbReference type="PANTHER" id="PTHR11802:SF3">
    <property type="entry name" value="RETINOID-INDUCIBLE SERINE CARBOXYPEPTIDASE"/>
    <property type="match status" value="1"/>
</dbReference>
<dbReference type="EMBL" id="BLAL01000058">
    <property type="protein sequence ID" value="GES81585.1"/>
    <property type="molecule type" value="Genomic_DNA"/>
</dbReference>
<name>A0A2Z6RXP9_9GLOM</name>
<evidence type="ECO:0000256" key="4">
    <source>
        <dbReference type="ARBA" id="ARBA00022729"/>
    </source>
</evidence>
<dbReference type="PANTHER" id="PTHR11802">
    <property type="entry name" value="SERINE PROTEASE FAMILY S10 SERINE CARBOXYPEPTIDASE"/>
    <property type="match status" value="1"/>
</dbReference>
<proteinExistence type="inferred from homology"/>
<comment type="caution">
    <text evidence="7">The sequence shown here is derived from an EMBL/GenBank/DDBJ whole genome shotgun (WGS) entry which is preliminary data.</text>
</comment>
<gene>
    <name evidence="8" type="ORF">RCL2_000883200</name>
    <name evidence="7" type="ORF">RclHR1_07580002</name>
</gene>
<evidence type="ECO:0000256" key="3">
    <source>
        <dbReference type="ARBA" id="ARBA00022670"/>
    </source>
</evidence>
<organism evidence="7 9">
    <name type="scientific">Rhizophagus clarus</name>
    <dbReference type="NCBI Taxonomy" id="94130"/>
    <lineage>
        <taxon>Eukaryota</taxon>
        <taxon>Fungi</taxon>
        <taxon>Fungi incertae sedis</taxon>
        <taxon>Mucoromycota</taxon>
        <taxon>Glomeromycotina</taxon>
        <taxon>Glomeromycetes</taxon>
        <taxon>Glomerales</taxon>
        <taxon>Glomeraceae</taxon>
        <taxon>Rhizophagus</taxon>
    </lineage>
</organism>
<dbReference type="Proteomes" id="UP000247702">
    <property type="component" value="Unassembled WGS sequence"/>
</dbReference>
<keyword evidence="9" id="KW-1185">Reference proteome</keyword>
<dbReference type="AlphaFoldDB" id="A0A2Z6RXP9"/>
<accession>A0A2Z6RXP9</accession>
<sequence length="168" mass="19346">MNFIIKSFRKLFCSFIIFVSLIIWYTIVLETVDAAVTGDFTNEIATRILKYSGYIKVDQYSNLYFWFYESRNNSQTSPLILWLNGGQGGSSMIGLFQEVVPCRSLVKGTDVEVFRESWNQVSNLLFIDQPIDAGFSYGNNNISTTEQFSQNLYIFLQDSLKNFQNSLK</sequence>
<keyword evidence="4" id="KW-0732">Signal</keyword>
<dbReference type="Proteomes" id="UP000615446">
    <property type="component" value="Unassembled WGS sequence"/>
</dbReference>
<comment type="similarity">
    <text evidence="1">Belongs to the peptidase S10 family.</text>
</comment>
<dbReference type="OrthoDB" id="443318at2759"/>
<dbReference type="Gene3D" id="3.40.50.1820">
    <property type="entry name" value="alpha/beta hydrolase"/>
    <property type="match status" value="1"/>
</dbReference>
<keyword evidence="6" id="KW-0325">Glycoprotein</keyword>
<evidence type="ECO:0000256" key="6">
    <source>
        <dbReference type="ARBA" id="ARBA00023180"/>
    </source>
</evidence>
<evidence type="ECO:0000313" key="8">
    <source>
        <dbReference type="EMBL" id="GES81585.1"/>
    </source>
</evidence>
<protein>
    <submittedName>
        <fullName evidence="8">Carboxypeptidase S1</fullName>
    </submittedName>
</protein>
<reference evidence="8" key="2">
    <citation type="submission" date="2019-10" db="EMBL/GenBank/DDBJ databases">
        <title>Conservation and host-specific expression of non-tandemly repeated heterogenous ribosome RNA gene in arbuscular mycorrhizal fungi.</title>
        <authorList>
            <person name="Maeda T."/>
            <person name="Kobayashi Y."/>
            <person name="Nakagawa T."/>
            <person name="Ezawa T."/>
            <person name="Yamaguchi K."/>
            <person name="Bino T."/>
            <person name="Nishimoto Y."/>
            <person name="Shigenobu S."/>
            <person name="Kawaguchi M."/>
        </authorList>
    </citation>
    <scope>NUCLEOTIDE SEQUENCE</scope>
    <source>
        <strain evidence="8">HR1</strain>
    </source>
</reference>
<reference evidence="7 9" key="1">
    <citation type="submission" date="2017-11" db="EMBL/GenBank/DDBJ databases">
        <title>The genome of Rhizophagus clarus HR1 reveals common genetic basis of auxotrophy among arbuscular mycorrhizal fungi.</title>
        <authorList>
            <person name="Kobayashi Y."/>
        </authorList>
    </citation>
    <scope>NUCLEOTIDE SEQUENCE [LARGE SCALE GENOMIC DNA]</scope>
    <source>
        <strain evidence="7 9">HR1</strain>
    </source>
</reference>
<evidence type="ECO:0000313" key="7">
    <source>
        <dbReference type="EMBL" id="GBC07614.1"/>
    </source>
</evidence>